<dbReference type="PANTHER" id="PTHR34639:SF1">
    <property type="entry name" value="PROTEIN FLATTOP"/>
    <property type="match status" value="1"/>
</dbReference>
<dbReference type="PANTHER" id="PTHR34639">
    <property type="entry name" value="PROTEIN FLATTOP"/>
    <property type="match status" value="1"/>
</dbReference>
<dbReference type="OMA" id="NHIRPDT"/>
<proteinExistence type="inferred from homology"/>
<dbReference type="EMBL" id="CM012443">
    <property type="protein sequence ID" value="RVE70267.1"/>
    <property type="molecule type" value="Genomic_DNA"/>
</dbReference>
<evidence type="ECO:0000313" key="7">
    <source>
        <dbReference type="Proteomes" id="UP000283210"/>
    </source>
</evidence>
<reference evidence="6 7" key="2">
    <citation type="submission" date="2019-01" db="EMBL/GenBank/DDBJ databases">
        <title>A chromosome length genome reference of the Java medaka (oryzias javanicus).</title>
        <authorList>
            <person name="Herpin A."/>
            <person name="Takehana Y."/>
            <person name="Naruse K."/>
            <person name="Ansai S."/>
            <person name="Kawaguchi M."/>
        </authorList>
    </citation>
    <scope>NUCLEOTIDE SEQUENCE [LARGE SCALE GENOMIC DNA]</scope>
    <source>
        <strain evidence="6">RS831</strain>
        <tissue evidence="6">Whole body</tissue>
    </source>
</reference>
<evidence type="ECO:0000256" key="4">
    <source>
        <dbReference type="ARBA" id="ARBA00045261"/>
    </source>
</evidence>
<dbReference type="OrthoDB" id="521617at2759"/>
<comment type="similarity">
    <text evidence="1">Belongs to the Flattop family.</text>
</comment>
<dbReference type="Pfam" id="PF22611">
    <property type="entry name" value="CFAP126"/>
    <property type="match status" value="1"/>
</dbReference>
<accession>A0A3S2M8X5</accession>
<reference evidence="6 7" key="1">
    <citation type="submission" date="2018-11" db="EMBL/GenBank/DDBJ databases">
        <authorList>
            <person name="Lopez-Roques C."/>
            <person name="Donnadieu C."/>
            <person name="Bouchez O."/>
            <person name="Klopp C."/>
            <person name="Cabau C."/>
            <person name="Zahm M."/>
        </authorList>
    </citation>
    <scope>NUCLEOTIDE SEQUENCE [LARGE SCALE GENOMIC DNA]</scope>
    <source>
        <strain evidence="6">RS831</strain>
        <tissue evidence="6">Whole body</tissue>
    </source>
</reference>
<gene>
    <name evidence="6" type="ORF">OJAV_G00062410</name>
</gene>
<evidence type="ECO:0000256" key="1">
    <source>
        <dbReference type="ARBA" id="ARBA00009887"/>
    </source>
</evidence>
<name>A0A3S2M8X5_ORYJA</name>
<evidence type="ECO:0000256" key="2">
    <source>
        <dbReference type="ARBA" id="ARBA00019181"/>
    </source>
</evidence>
<evidence type="ECO:0000256" key="3">
    <source>
        <dbReference type="ARBA" id="ARBA00033306"/>
    </source>
</evidence>
<dbReference type="Proteomes" id="UP000283210">
    <property type="component" value="Chromosome 7"/>
</dbReference>
<keyword evidence="7" id="KW-1185">Reference proteome</keyword>
<dbReference type="CDD" id="cd23705">
    <property type="entry name" value="Flattop"/>
    <property type="match status" value="1"/>
</dbReference>
<evidence type="ECO:0000256" key="5">
    <source>
        <dbReference type="SAM" id="MobiDB-lite"/>
    </source>
</evidence>
<dbReference type="InterPro" id="IPR038797">
    <property type="entry name" value="Fltp"/>
</dbReference>
<sequence>MSSNYSANQYASAFNPHRLQNWGETKDFKQRPSARVGHTSFIADDRGHLLPGVKRSSPWPAFKGTWDLPAHIPAPHTNPTARSEEGLNRLKSWGFWCETNKRQSVRHSRSTQQDEGAQMSVQVQQDEVTPSCTTEAQPSSQDRPPTRSSDSAAGAAPLHPSCAARMDTSPSNHTAEAQGLSGDGSEGKAQSSSNVIQADKSK</sequence>
<evidence type="ECO:0000313" key="6">
    <source>
        <dbReference type="EMBL" id="RVE70267.1"/>
    </source>
</evidence>
<feature type="region of interest" description="Disordered" evidence="5">
    <location>
        <begin position="101"/>
        <end position="202"/>
    </location>
</feature>
<organism evidence="6 7">
    <name type="scientific">Oryzias javanicus</name>
    <name type="common">Javanese ricefish</name>
    <name type="synonym">Aplocheilus javanicus</name>
    <dbReference type="NCBI Taxonomy" id="123683"/>
    <lineage>
        <taxon>Eukaryota</taxon>
        <taxon>Metazoa</taxon>
        <taxon>Chordata</taxon>
        <taxon>Craniata</taxon>
        <taxon>Vertebrata</taxon>
        <taxon>Euteleostomi</taxon>
        <taxon>Actinopterygii</taxon>
        <taxon>Neopterygii</taxon>
        <taxon>Teleostei</taxon>
        <taxon>Neoteleostei</taxon>
        <taxon>Acanthomorphata</taxon>
        <taxon>Ovalentaria</taxon>
        <taxon>Atherinomorphae</taxon>
        <taxon>Beloniformes</taxon>
        <taxon>Adrianichthyidae</taxon>
        <taxon>Oryziinae</taxon>
        <taxon>Oryzias</taxon>
    </lineage>
</organism>
<comment type="function">
    <text evidence="4">Microtubule inner protein (MIP) part of the dynein-decorated doublet microtubules (DMTs) in cilia axoneme. Acts as a regulator of cilium basal body docking and positioning in mono- and multiciliated cells. Regulates basal body docking and cilia formation in multiciliated lung cells. Regulates kinocilium positioning and stereocilia bundle morphogenesis in the inner ear.</text>
</comment>
<protein>
    <recommendedName>
        <fullName evidence="2">Protein Flattop</fullName>
    </recommendedName>
    <alternativeName>
        <fullName evidence="3">Cilia- and flagella-associated protein 126</fullName>
    </alternativeName>
</protein>
<dbReference type="AlphaFoldDB" id="A0A3S2M8X5"/>
<dbReference type="GO" id="GO:0044782">
    <property type="term" value="P:cilium organization"/>
    <property type="evidence" value="ECO:0007669"/>
    <property type="project" value="TreeGrafter"/>
</dbReference>
<feature type="compositionally biased region" description="Polar residues" evidence="5">
    <location>
        <begin position="110"/>
        <end position="151"/>
    </location>
</feature>
<dbReference type="GO" id="GO:0036064">
    <property type="term" value="C:ciliary basal body"/>
    <property type="evidence" value="ECO:0007669"/>
    <property type="project" value="TreeGrafter"/>
</dbReference>